<dbReference type="InterPro" id="IPR034005">
    <property type="entry name" value="M3A_DCP"/>
</dbReference>
<dbReference type="Gene3D" id="1.10.1370.10">
    <property type="entry name" value="Neurolysin, domain 3"/>
    <property type="match status" value="1"/>
</dbReference>
<keyword evidence="6 7" id="KW-0482">Metalloprotease</keyword>
<evidence type="ECO:0000313" key="10">
    <source>
        <dbReference type="Proteomes" id="UP001595556"/>
    </source>
</evidence>
<comment type="similarity">
    <text evidence="1 7">Belongs to the peptidase M3 family.</text>
</comment>
<comment type="caution">
    <text evidence="9">The sequence shown here is derived from an EMBL/GenBank/DDBJ whole genome shotgun (WGS) entry which is preliminary data.</text>
</comment>
<protein>
    <submittedName>
        <fullName evidence="9">M3 family metallopeptidase</fullName>
    </submittedName>
</protein>
<dbReference type="SUPFAM" id="SSF55486">
    <property type="entry name" value="Metalloproteases ('zincins'), catalytic domain"/>
    <property type="match status" value="1"/>
</dbReference>
<evidence type="ECO:0000256" key="7">
    <source>
        <dbReference type="RuleBase" id="RU003435"/>
    </source>
</evidence>
<keyword evidence="4 7" id="KW-0378">Hydrolase</keyword>
<dbReference type="PANTHER" id="PTHR43660">
    <property type="entry name" value="DIPEPTIDYL CARBOXYPEPTIDASE"/>
    <property type="match status" value="1"/>
</dbReference>
<reference evidence="10" key="1">
    <citation type="journal article" date="2019" name="Int. J. Syst. Evol. Microbiol.">
        <title>The Global Catalogue of Microorganisms (GCM) 10K type strain sequencing project: providing services to taxonomists for standard genome sequencing and annotation.</title>
        <authorList>
            <consortium name="The Broad Institute Genomics Platform"/>
            <consortium name="The Broad Institute Genome Sequencing Center for Infectious Disease"/>
            <person name="Wu L."/>
            <person name="Ma J."/>
        </authorList>
    </citation>
    <scope>NUCLEOTIDE SEQUENCE [LARGE SCALE GENOMIC DNA]</scope>
    <source>
        <strain evidence="10">KCTC 52168</strain>
    </source>
</reference>
<evidence type="ECO:0000256" key="1">
    <source>
        <dbReference type="ARBA" id="ARBA00006040"/>
    </source>
</evidence>
<dbReference type="RefSeq" id="WP_377303324.1">
    <property type="nucleotide sequence ID" value="NZ_CP180191.1"/>
</dbReference>
<dbReference type="Pfam" id="PF01432">
    <property type="entry name" value="Peptidase_M3"/>
    <property type="match status" value="1"/>
</dbReference>
<gene>
    <name evidence="9" type="ORF">ACFOEN_09495</name>
</gene>
<evidence type="ECO:0000256" key="3">
    <source>
        <dbReference type="ARBA" id="ARBA00022723"/>
    </source>
</evidence>
<dbReference type="InterPro" id="IPR045090">
    <property type="entry name" value="Pept_M3A_M3B"/>
</dbReference>
<evidence type="ECO:0000256" key="5">
    <source>
        <dbReference type="ARBA" id="ARBA00022833"/>
    </source>
</evidence>
<sequence length="690" mass="76974">MSEAAPLGNPLLATWSTPYGLPPFEQLAPEHFLPAFETAFAEHRAELDAIASSTAPASFENTILALERSGKKLKRVHATFSNLVASEAPAALQAVERDVAPRMAAHSNAKYLNAALFARIDTLHQQRDTLGLDAESLRLLGRVHMDFVMAGAKLPADMRARYAEVTETLAKLTTEFSQNVLADEQDYKLVLETEADLAGLPGWVIDAARSAGEQRGLPGKAVIALNRALYVGFLTFSTRRDLREQLFKAWTSRGAGARDNAALIQRIMTLRQEQATLHGYPNYAAYVQADMMAGSTDAVMDLLHRVWAPAKAAAARDQQQLEALARADGITELAPWDWRYYAEKVRVRDYDLDDAEIKPYFSLERMIDAMFDCAQRLFGLRFVEVKGEVGGFRLYHPDVRLWEVRDAKTDDLRAIFLGDNFARPTKRGGAWMSLYRHQRKLDGAVLPIVVNNNNFAKAPAGQPTLLSFDDVRTLFHEFGHGLHGLLSDVTYERLSCTQVLRDFVELPSQLMEHWALEPQVLKAHARHVETGEPISDALIAKLKRARRFNQAYDSVQYTASALVDMALHMQTDFSQLDAKAFQAAELARLGMPAAIGSPMHHLVHFRHLFAGYSYAAGYYVYLWAEVLDADAFDAFVETGDIFDVSTAQRLLANIYSAGNRQAPREAYRAFRGRDAKVEPMLAKKGLLEVV</sequence>
<keyword evidence="5 7" id="KW-0862">Zinc</keyword>
<dbReference type="InterPro" id="IPR024079">
    <property type="entry name" value="MetalloPept_cat_dom_sf"/>
</dbReference>
<organism evidence="9 10">
    <name type="scientific">Piscinibacterium candidicorallinum</name>
    <dbReference type="NCBI Taxonomy" id="1793872"/>
    <lineage>
        <taxon>Bacteria</taxon>
        <taxon>Pseudomonadati</taxon>
        <taxon>Pseudomonadota</taxon>
        <taxon>Betaproteobacteria</taxon>
        <taxon>Burkholderiales</taxon>
        <taxon>Piscinibacterium</taxon>
    </lineage>
</organism>
<keyword evidence="10" id="KW-1185">Reference proteome</keyword>
<dbReference type="Gene3D" id="3.40.390.10">
    <property type="entry name" value="Collagenase (Catalytic Domain)"/>
    <property type="match status" value="1"/>
</dbReference>
<name>A0ABV7H6U7_9BURK</name>
<evidence type="ECO:0000256" key="2">
    <source>
        <dbReference type="ARBA" id="ARBA00022670"/>
    </source>
</evidence>
<dbReference type="InterPro" id="IPR001567">
    <property type="entry name" value="Pept_M3A_M3B_dom"/>
</dbReference>
<comment type="cofactor">
    <cofactor evidence="7">
        <name>Zn(2+)</name>
        <dbReference type="ChEBI" id="CHEBI:29105"/>
    </cofactor>
    <text evidence="7">Binds 1 zinc ion.</text>
</comment>
<keyword evidence="2 7" id="KW-0645">Protease</keyword>
<feature type="domain" description="Peptidase M3A/M3B catalytic" evidence="8">
    <location>
        <begin position="234"/>
        <end position="685"/>
    </location>
</feature>
<dbReference type="PANTHER" id="PTHR43660:SF1">
    <property type="entry name" value="DIPEPTIDYL CARBOXYPEPTIDASE"/>
    <property type="match status" value="1"/>
</dbReference>
<keyword evidence="3 7" id="KW-0479">Metal-binding</keyword>
<dbReference type="InterPro" id="IPR024077">
    <property type="entry name" value="Neurolysin/TOP_dom2"/>
</dbReference>
<accession>A0ABV7H6U7</accession>
<evidence type="ECO:0000313" key="9">
    <source>
        <dbReference type="EMBL" id="MFC3147875.1"/>
    </source>
</evidence>
<evidence type="ECO:0000259" key="8">
    <source>
        <dbReference type="Pfam" id="PF01432"/>
    </source>
</evidence>
<dbReference type="Proteomes" id="UP001595556">
    <property type="component" value="Unassembled WGS sequence"/>
</dbReference>
<dbReference type="EMBL" id="JBHRTI010000004">
    <property type="protein sequence ID" value="MFC3147875.1"/>
    <property type="molecule type" value="Genomic_DNA"/>
</dbReference>
<evidence type="ECO:0000256" key="6">
    <source>
        <dbReference type="ARBA" id="ARBA00023049"/>
    </source>
</evidence>
<dbReference type="CDD" id="cd06456">
    <property type="entry name" value="M3A_DCP"/>
    <property type="match status" value="1"/>
</dbReference>
<proteinExistence type="inferred from homology"/>
<evidence type="ECO:0000256" key="4">
    <source>
        <dbReference type="ARBA" id="ARBA00022801"/>
    </source>
</evidence>